<dbReference type="SMART" id="SM00360">
    <property type="entry name" value="RRM"/>
    <property type="match status" value="1"/>
</dbReference>
<accession>A0A336MBF9</accession>
<sequence length="552" mass="60609">MVMDAQPSPQCVGREFVRQYYTLLNKAPDHLHRFYNNSSSFIHGGLDASNRDAPIVVGQKSIHNKIQQLNFRDCHAKISQVDSQATLGGGVVVQVTGELSNAGQPMRRFTQTFVLAAQSPKKYYVHNDIFRYQDLYSEDELEENGRSEADEEISQEIDTNNVELNQLNNQQTIYYSSNVLTSAPNVLPNYTQQQQQQPLQANQQQQQQQLNGHEETTDTQTVINNTVQAVETNVVSEPEPTPFIEPEEPAKAPTPVDVTVFETPAVEEKPEPIVTAPVVSNEPKTWSNLVKTGGMSSTVMSMASTISNTTNNTIASTVTPSSATTNKFPSDSISNRFDPPLGATGPGLSQKQSLPQRVNRERRTSNTNVAPQNQQFNDNQQLFLGNIPHHATDEDLKVLFSRFGTVVDLRILSKQGQPKVPGQRPPPNYGFITYEDPAAVQECLANLPLYFPENSPEGQKLNVEEKKTRTRAPGETGGRIGLGNSQQNRNGPSGANSGLNRGPPGNQRGGNAGGVGQNRGSSFNRDRGGQPLGQRNSGNVNNNNSNNTYSRR</sequence>
<dbReference type="SUPFAM" id="SSF54427">
    <property type="entry name" value="NTF2-like"/>
    <property type="match status" value="1"/>
</dbReference>
<dbReference type="Pfam" id="PF00076">
    <property type="entry name" value="RRM_1"/>
    <property type="match status" value="1"/>
</dbReference>
<evidence type="ECO:0000256" key="4">
    <source>
        <dbReference type="SAM" id="MobiDB-lite"/>
    </source>
</evidence>
<proteinExistence type="predicted"/>
<evidence type="ECO:0000313" key="7">
    <source>
        <dbReference type="EMBL" id="SSX06936.1"/>
    </source>
</evidence>
<dbReference type="EMBL" id="UFQT01000793">
    <property type="protein sequence ID" value="SSX27280.1"/>
    <property type="molecule type" value="Genomic_DNA"/>
</dbReference>
<feature type="compositionally biased region" description="Polar residues" evidence="4">
    <location>
        <begin position="318"/>
        <end position="335"/>
    </location>
</feature>
<dbReference type="InterPro" id="IPR012677">
    <property type="entry name" value="Nucleotide-bd_a/b_plait_sf"/>
</dbReference>
<dbReference type="SUPFAM" id="SSF54928">
    <property type="entry name" value="RNA-binding domain, RBD"/>
    <property type="match status" value="1"/>
</dbReference>
<evidence type="ECO:0000256" key="2">
    <source>
        <dbReference type="ARBA" id="ARBA00022884"/>
    </source>
</evidence>
<dbReference type="InterPro" id="IPR000504">
    <property type="entry name" value="RRM_dom"/>
</dbReference>
<evidence type="ECO:0000313" key="8">
    <source>
        <dbReference type="EMBL" id="SSX27280.1"/>
    </source>
</evidence>
<evidence type="ECO:0000259" key="6">
    <source>
        <dbReference type="PROSITE" id="PS50177"/>
    </source>
</evidence>
<feature type="compositionally biased region" description="Gly residues" evidence="4">
    <location>
        <begin position="507"/>
        <end position="517"/>
    </location>
</feature>
<dbReference type="GO" id="GO:0010494">
    <property type="term" value="C:cytoplasmic stress granule"/>
    <property type="evidence" value="ECO:0007669"/>
    <property type="project" value="UniProtKB-SubCell"/>
</dbReference>
<dbReference type="InterPro" id="IPR039539">
    <property type="entry name" value="Ras_GTPase_bind_prot"/>
</dbReference>
<dbReference type="GO" id="GO:0003729">
    <property type="term" value="F:mRNA binding"/>
    <property type="evidence" value="ECO:0007669"/>
    <property type="project" value="TreeGrafter"/>
</dbReference>
<feature type="compositionally biased region" description="Polar residues" evidence="4">
    <location>
        <begin position="483"/>
        <end position="497"/>
    </location>
</feature>
<feature type="region of interest" description="Disordered" evidence="4">
    <location>
        <begin position="453"/>
        <end position="552"/>
    </location>
</feature>
<dbReference type="CDD" id="cd00780">
    <property type="entry name" value="NTF2"/>
    <property type="match status" value="1"/>
</dbReference>
<dbReference type="VEuPathDB" id="VectorBase:CSON014353"/>
<dbReference type="PROSITE" id="PS50102">
    <property type="entry name" value="RRM"/>
    <property type="match status" value="1"/>
</dbReference>
<feature type="compositionally biased region" description="Low complexity" evidence="4">
    <location>
        <begin position="192"/>
        <end position="209"/>
    </location>
</feature>
<reference evidence="7" key="1">
    <citation type="submission" date="2018-04" db="EMBL/GenBank/DDBJ databases">
        <authorList>
            <person name="Go L.Y."/>
            <person name="Mitchell J.A."/>
        </authorList>
    </citation>
    <scope>NUCLEOTIDE SEQUENCE</scope>
    <source>
        <tissue evidence="7">Whole organism</tissue>
    </source>
</reference>
<gene>
    <name evidence="8" type="primary">CSON014353</name>
</gene>
<evidence type="ECO:0000256" key="1">
    <source>
        <dbReference type="ARBA" id="ARBA00004210"/>
    </source>
</evidence>
<reference evidence="8" key="2">
    <citation type="submission" date="2018-07" db="EMBL/GenBank/DDBJ databases">
        <authorList>
            <person name="Quirk P.G."/>
            <person name="Krulwich T.A."/>
        </authorList>
    </citation>
    <scope>NUCLEOTIDE SEQUENCE</scope>
</reference>
<dbReference type="AlphaFoldDB" id="A0A336MBF9"/>
<name>A0A336MBF9_CULSO</name>
<dbReference type="Pfam" id="PF02136">
    <property type="entry name" value="NTF2"/>
    <property type="match status" value="1"/>
</dbReference>
<feature type="compositionally biased region" description="Polar residues" evidence="4">
    <location>
        <begin position="347"/>
        <end position="356"/>
    </location>
</feature>
<evidence type="ECO:0000259" key="5">
    <source>
        <dbReference type="PROSITE" id="PS50102"/>
    </source>
</evidence>
<feature type="compositionally biased region" description="Low complexity" evidence="4">
    <location>
        <begin position="536"/>
        <end position="552"/>
    </location>
</feature>
<dbReference type="GO" id="GO:1990904">
    <property type="term" value="C:ribonucleoprotein complex"/>
    <property type="evidence" value="ECO:0007669"/>
    <property type="project" value="TreeGrafter"/>
</dbReference>
<dbReference type="InterPro" id="IPR035979">
    <property type="entry name" value="RBD_domain_sf"/>
</dbReference>
<dbReference type="OMA" id="RPRGNAY"/>
<keyword evidence="2 3" id="KW-0694">RNA-binding</keyword>
<feature type="domain" description="RRM" evidence="5">
    <location>
        <begin position="380"/>
        <end position="468"/>
    </location>
</feature>
<dbReference type="Gene3D" id="3.10.450.50">
    <property type="match status" value="1"/>
</dbReference>
<dbReference type="EMBL" id="UFQS01000793">
    <property type="protein sequence ID" value="SSX06936.1"/>
    <property type="molecule type" value="Genomic_DNA"/>
</dbReference>
<dbReference type="PROSITE" id="PS50177">
    <property type="entry name" value="NTF2_DOMAIN"/>
    <property type="match status" value="1"/>
</dbReference>
<feature type="region of interest" description="Disordered" evidence="4">
    <location>
        <begin position="191"/>
        <end position="217"/>
    </location>
</feature>
<evidence type="ECO:0000256" key="3">
    <source>
        <dbReference type="PROSITE-ProRule" id="PRU00176"/>
    </source>
</evidence>
<dbReference type="GO" id="GO:0005829">
    <property type="term" value="C:cytosol"/>
    <property type="evidence" value="ECO:0007669"/>
    <property type="project" value="TreeGrafter"/>
</dbReference>
<feature type="domain" description="NTF2" evidence="6">
    <location>
        <begin position="12"/>
        <end position="132"/>
    </location>
</feature>
<dbReference type="Gene3D" id="3.30.70.330">
    <property type="match status" value="1"/>
</dbReference>
<dbReference type="PANTHER" id="PTHR10693:SF20">
    <property type="entry name" value="AT27578P"/>
    <property type="match status" value="1"/>
</dbReference>
<dbReference type="FunFam" id="3.10.450.50:FF:000010">
    <property type="entry name" value="Ras GTPase-activating protein-binding protein"/>
    <property type="match status" value="1"/>
</dbReference>
<organism evidence="8">
    <name type="scientific">Culicoides sonorensis</name>
    <name type="common">Biting midge</name>
    <dbReference type="NCBI Taxonomy" id="179676"/>
    <lineage>
        <taxon>Eukaryota</taxon>
        <taxon>Metazoa</taxon>
        <taxon>Ecdysozoa</taxon>
        <taxon>Arthropoda</taxon>
        <taxon>Hexapoda</taxon>
        <taxon>Insecta</taxon>
        <taxon>Pterygota</taxon>
        <taxon>Neoptera</taxon>
        <taxon>Endopterygota</taxon>
        <taxon>Diptera</taxon>
        <taxon>Nematocera</taxon>
        <taxon>Chironomoidea</taxon>
        <taxon>Ceratopogonidae</taxon>
        <taxon>Ceratopogoninae</taxon>
        <taxon>Culicoides</taxon>
        <taxon>Monoculicoides</taxon>
    </lineage>
</organism>
<protein>
    <submittedName>
        <fullName evidence="8">CSON014353 protein</fullName>
    </submittedName>
</protein>
<dbReference type="PANTHER" id="PTHR10693">
    <property type="entry name" value="RAS GTPASE-ACTIVATING PROTEIN-BINDING PROTEIN"/>
    <property type="match status" value="1"/>
</dbReference>
<dbReference type="InterPro" id="IPR002075">
    <property type="entry name" value="NTF2_dom"/>
</dbReference>
<dbReference type="InterPro" id="IPR018222">
    <property type="entry name" value="Nuclear_transport_factor_2_euk"/>
</dbReference>
<comment type="subcellular location">
    <subcellularLocation>
        <location evidence="1">Cytoplasm</location>
        <location evidence="1">Stress granule</location>
    </subcellularLocation>
</comment>
<feature type="region of interest" description="Disordered" evidence="4">
    <location>
        <begin position="317"/>
        <end position="376"/>
    </location>
</feature>
<dbReference type="InterPro" id="IPR032710">
    <property type="entry name" value="NTF2-like_dom_sf"/>
</dbReference>